<name>A6G537_9BACT</name>
<organism evidence="1 2">
    <name type="scientific">Plesiocystis pacifica SIR-1</name>
    <dbReference type="NCBI Taxonomy" id="391625"/>
    <lineage>
        <taxon>Bacteria</taxon>
        <taxon>Pseudomonadati</taxon>
        <taxon>Myxococcota</taxon>
        <taxon>Polyangia</taxon>
        <taxon>Nannocystales</taxon>
        <taxon>Nannocystaceae</taxon>
        <taxon>Plesiocystis</taxon>
    </lineage>
</organism>
<sequence length="166" mass="18983">MIGQTLVHEINCTPERMWELFFDDQYNIDQYVGSLGFTKCEILDKQDDGEVLRRRMECIPKIDMPRAIQKVVGDRTGYIESGEWTRSTGEWRWSLNLFAFGEKLRVGGTMRLEPLPGGRCKRVTPFEVEAKVFGIGKIVEKTSADNIVKGWNDSAAFANQYVARNP</sequence>
<protein>
    <submittedName>
        <fullName evidence="1">SsrA-binding protein</fullName>
    </submittedName>
</protein>
<proteinExistence type="predicted"/>
<dbReference type="AlphaFoldDB" id="A6G537"/>
<evidence type="ECO:0000313" key="1">
    <source>
        <dbReference type="EMBL" id="EDM78949.1"/>
    </source>
</evidence>
<accession>A6G537</accession>
<keyword evidence="2" id="KW-1185">Reference proteome</keyword>
<dbReference type="Proteomes" id="UP000005801">
    <property type="component" value="Unassembled WGS sequence"/>
</dbReference>
<dbReference type="Pfam" id="PF10698">
    <property type="entry name" value="DUF2505"/>
    <property type="match status" value="1"/>
</dbReference>
<reference evidence="1 2" key="1">
    <citation type="submission" date="2007-06" db="EMBL/GenBank/DDBJ databases">
        <authorList>
            <person name="Shimkets L."/>
            <person name="Ferriera S."/>
            <person name="Johnson J."/>
            <person name="Kravitz S."/>
            <person name="Beeson K."/>
            <person name="Sutton G."/>
            <person name="Rogers Y.-H."/>
            <person name="Friedman R."/>
            <person name="Frazier M."/>
            <person name="Venter J.C."/>
        </authorList>
    </citation>
    <scope>NUCLEOTIDE SEQUENCE [LARGE SCALE GENOMIC DNA]</scope>
    <source>
        <strain evidence="1 2">SIR-1</strain>
    </source>
</reference>
<gene>
    <name evidence="1" type="primary">smpB</name>
    <name evidence="1" type="ORF">PPSIR1_06893</name>
</gene>
<dbReference type="EMBL" id="ABCS01000024">
    <property type="protein sequence ID" value="EDM78949.1"/>
    <property type="molecule type" value="Genomic_DNA"/>
</dbReference>
<dbReference type="InterPro" id="IPR019639">
    <property type="entry name" value="DUF2505"/>
</dbReference>
<dbReference type="SUPFAM" id="SSF55961">
    <property type="entry name" value="Bet v1-like"/>
    <property type="match status" value="1"/>
</dbReference>
<comment type="caution">
    <text evidence="1">The sequence shown here is derived from an EMBL/GenBank/DDBJ whole genome shotgun (WGS) entry which is preliminary data.</text>
</comment>
<evidence type="ECO:0000313" key="2">
    <source>
        <dbReference type="Proteomes" id="UP000005801"/>
    </source>
</evidence>
<dbReference type="eggNOG" id="ENOG5032Q1U">
    <property type="taxonomic scope" value="Bacteria"/>
</dbReference>